<dbReference type="Proteomes" id="UP001152320">
    <property type="component" value="Chromosome 19"/>
</dbReference>
<gene>
    <name evidence="1" type="ORF">HOLleu_36059</name>
</gene>
<dbReference type="EMBL" id="JAIZAY010000019">
    <property type="protein sequence ID" value="KAJ8023581.1"/>
    <property type="molecule type" value="Genomic_DNA"/>
</dbReference>
<evidence type="ECO:0000313" key="2">
    <source>
        <dbReference type="Proteomes" id="UP001152320"/>
    </source>
</evidence>
<keyword evidence="2" id="KW-1185">Reference proteome</keyword>
<dbReference type="AlphaFoldDB" id="A0A9Q0YQT5"/>
<proteinExistence type="predicted"/>
<sequence>MTVYVSWTEGGTSCMLFLRKLVRTISMTNGLNCVRKLKEKFISPIQITSMV</sequence>
<organism evidence="1 2">
    <name type="scientific">Holothuria leucospilota</name>
    <name type="common">Black long sea cucumber</name>
    <name type="synonym">Mertensiothuria leucospilota</name>
    <dbReference type="NCBI Taxonomy" id="206669"/>
    <lineage>
        <taxon>Eukaryota</taxon>
        <taxon>Metazoa</taxon>
        <taxon>Echinodermata</taxon>
        <taxon>Eleutherozoa</taxon>
        <taxon>Echinozoa</taxon>
        <taxon>Holothuroidea</taxon>
        <taxon>Aspidochirotacea</taxon>
        <taxon>Aspidochirotida</taxon>
        <taxon>Holothuriidae</taxon>
        <taxon>Holothuria</taxon>
    </lineage>
</organism>
<evidence type="ECO:0000313" key="1">
    <source>
        <dbReference type="EMBL" id="KAJ8023581.1"/>
    </source>
</evidence>
<comment type="caution">
    <text evidence="1">The sequence shown here is derived from an EMBL/GenBank/DDBJ whole genome shotgun (WGS) entry which is preliminary data.</text>
</comment>
<name>A0A9Q0YQT5_HOLLE</name>
<protein>
    <submittedName>
        <fullName evidence="1">Uncharacterized protein</fullName>
    </submittedName>
</protein>
<accession>A0A9Q0YQT5</accession>
<reference evidence="1" key="1">
    <citation type="submission" date="2021-10" db="EMBL/GenBank/DDBJ databases">
        <title>Tropical sea cucumber genome reveals ecological adaptation and Cuvierian tubules defense mechanism.</title>
        <authorList>
            <person name="Chen T."/>
        </authorList>
    </citation>
    <scope>NUCLEOTIDE SEQUENCE</scope>
    <source>
        <strain evidence="1">Nanhai2018</strain>
        <tissue evidence="1">Muscle</tissue>
    </source>
</reference>